<dbReference type="Pfam" id="PF00255">
    <property type="entry name" value="GSHPx"/>
    <property type="match status" value="1"/>
</dbReference>
<dbReference type="PANTHER" id="PTHR11592">
    <property type="entry name" value="GLUTATHIONE PEROXIDASE"/>
    <property type="match status" value="1"/>
</dbReference>
<evidence type="ECO:0000256" key="2">
    <source>
        <dbReference type="ARBA" id="ARBA00022559"/>
    </source>
</evidence>
<dbReference type="RefSeq" id="WP_282333063.1">
    <property type="nucleotide sequence ID" value="NZ_JASBRG010000002.1"/>
</dbReference>
<reference evidence="5 6" key="1">
    <citation type="submission" date="2023-05" db="EMBL/GenBank/DDBJ databases">
        <title>Genome sequence of Pinibacter sp. MAH-24.</title>
        <authorList>
            <person name="Huq M.A."/>
        </authorList>
    </citation>
    <scope>NUCLEOTIDE SEQUENCE [LARGE SCALE GENOMIC DNA]</scope>
    <source>
        <strain evidence="5 6">MAH-24</strain>
    </source>
</reference>
<dbReference type="PIRSF" id="PIRSF000303">
    <property type="entry name" value="Glutathion_perox"/>
    <property type="match status" value="1"/>
</dbReference>
<evidence type="ECO:0000256" key="3">
    <source>
        <dbReference type="ARBA" id="ARBA00023002"/>
    </source>
</evidence>
<gene>
    <name evidence="5" type="ORF">QJ048_04130</name>
</gene>
<dbReference type="Gene3D" id="3.40.30.10">
    <property type="entry name" value="Glutaredoxin"/>
    <property type="match status" value="1"/>
</dbReference>
<keyword evidence="2 4" id="KW-0575">Peroxidase</keyword>
<dbReference type="CDD" id="cd00340">
    <property type="entry name" value="GSH_Peroxidase"/>
    <property type="match status" value="1"/>
</dbReference>
<accession>A0ABT6R962</accession>
<dbReference type="PANTHER" id="PTHR11592:SF78">
    <property type="entry name" value="GLUTATHIONE PEROXIDASE"/>
    <property type="match status" value="1"/>
</dbReference>
<dbReference type="Proteomes" id="UP001226434">
    <property type="component" value="Unassembled WGS sequence"/>
</dbReference>
<name>A0ABT6R962_9BACT</name>
<evidence type="ECO:0000313" key="5">
    <source>
        <dbReference type="EMBL" id="MDI3318945.1"/>
    </source>
</evidence>
<dbReference type="PRINTS" id="PR01011">
    <property type="entry name" value="GLUTPROXDASE"/>
</dbReference>
<proteinExistence type="inferred from homology"/>
<dbReference type="SUPFAM" id="SSF52833">
    <property type="entry name" value="Thioredoxin-like"/>
    <property type="match status" value="1"/>
</dbReference>
<dbReference type="PROSITE" id="PS51355">
    <property type="entry name" value="GLUTATHIONE_PEROXID_3"/>
    <property type="match status" value="1"/>
</dbReference>
<evidence type="ECO:0000256" key="4">
    <source>
        <dbReference type="RuleBase" id="RU000499"/>
    </source>
</evidence>
<comment type="similarity">
    <text evidence="1 4">Belongs to the glutathione peroxidase family.</text>
</comment>
<dbReference type="InterPro" id="IPR029759">
    <property type="entry name" value="GPX_AS"/>
</dbReference>
<evidence type="ECO:0000313" key="6">
    <source>
        <dbReference type="Proteomes" id="UP001226434"/>
    </source>
</evidence>
<dbReference type="InterPro" id="IPR000889">
    <property type="entry name" value="Glutathione_peroxidase"/>
</dbReference>
<dbReference type="PROSITE" id="PS00460">
    <property type="entry name" value="GLUTATHIONE_PEROXID_1"/>
    <property type="match status" value="1"/>
</dbReference>
<organism evidence="5 6">
    <name type="scientific">Pinibacter soli</name>
    <dbReference type="NCBI Taxonomy" id="3044211"/>
    <lineage>
        <taxon>Bacteria</taxon>
        <taxon>Pseudomonadati</taxon>
        <taxon>Bacteroidota</taxon>
        <taxon>Chitinophagia</taxon>
        <taxon>Chitinophagales</taxon>
        <taxon>Chitinophagaceae</taxon>
        <taxon>Pinibacter</taxon>
    </lineage>
</organism>
<sequence length="171" mass="19331">MLKTLLLAVILTTAIGIYDFKVPALDGNGTIDLAAYKGKKILIVNTASKCGYTPQYDELEKLYEKYKDKMVIIGFPANNFGQQEPGTNTEIQEFCKKNYGVSFPMAEKISVKGDDIHPLYKYLTEEAKKLGIEDPVKWNFTKFLIDEKGKLVTVFPSKVKPMSEEITKYLN</sequence>
<keyword evidence="3 4" id="KW-0560">Oxidoreductase</keyword>
<comment type="caution">
    <text evidence="5">The sequence shown here is derived from an EMBL/GenBank/DDBJ whole genome shotgun (WGS) entry which is preliminary data.</text>
</comment>
<dbReference type="GO" id="GO:0004601">
    <property type="term" value="F:peroxidase activity"/>
    <property type="evidence" value="ECO:0007669"/>
    <property type="project" value="UniProtKB-KW"/>
</dbReference>
<dbReference type="InterPro" id="IPR036249">
    <property type="entry name" value="Thioredoxin-like_sf"/>
</dbReference>
<protein>
    <recommendedName>
        <fullName evidence="4">Glutathione peroxidase</fullName>
    </recommendedName>
</protein>
<dbReference type="EMBL" id="JASBRG010000002">
    <property type="protein sequence ID" value="MDI3318945.1"/>
    <property type="molecule type" value="Genomic_DNA"/>
</dbReference>
<keyword evidence="6" id="KW-1185">Reference proteome</keyword>
<evidence type="ECO:0000256" key="1">
    <source>
        <dbReference type="ARBA" id="ARBA00006926"/>
    </source>
</evidence>